<keyword evidence="2 5" id="KW-0812">Transmembrane</keyword>
<dbReference type="GO" id="GO:0033281">
    <property type="term" value="C:TAT protein transport complex"/>
    <property type="evidence" value="ECO:0007669"/>
    <property type="project" value="UniProtKB-UniRule"/>
</dbReference>
<evidence type="ECO:0000256" key="4">
    <source>
        <dbReference type="ARBA" id="ARBA00023136"/>
    </source>
</evidence>
<evidence type="ECO:0000256" key="2">
    <source>
        <dbReference type="ARBA" id="ARBA00022692"/>
    </source>
</evidence>
<keyword evidence="5" id="KW-1003">Cell membrane</keyword>
<keyword evidence="5" id="KW-0653">Protein transport</keyword>
<evidence type="ECO:0000256" key="3">
    <source>
        <dbReference type="ARBA" id="ARBA00022989"/>
    </source>
</evidence>
<gene>
    <name evidence="5" type="primary">tatC</name>
    <name evidence="6" type="ORF">A9Q02_15870</name>
</gene>
<proteinExistence type="inferred from homology"/>
<dbReference type="GO" id="GO:0043953">
    <property type="term" value="P:protein transport by the Tat complex"/>
    <property type="evidence" value="ECO:0007669"/>
    <property type="project" value="UniProtKB-UniRule"/>
</dbReference>
<comment type="subunit">
    <text evidence="5">Forms a complex with TatA.</text>
</comment>
<dbReference type="PANTHER" id="PTHR30371:SF0">
    <property type="entry name" value="SEC-INDEPENDENT PROTEIN TRANSLOCASE PROTEIN TATC, CHLOROPLASTIC-RELATED"/>
    <property type="match status" value="1"/>
</dbReference>
<comment type="caution">
    <text evidence="6">The sequence shown here is derived from an EMBL/GenBank/DDBJ whole genome shotgun (WGS) entry which is preliminary data.</text>
</comment>
<organism evidence="6 7">
    <name type="scientific">Candidatus Chloroploca asiatica</name>
    <dbReference type="NCBI Taxonomy" id="1506545"/>
    <lineage>
        <taxon>Bacteria</taxon>
        <taxon>Bacillati</taxon>
        <taxon>Chloroflexota</taxon>
        <taxon>Chloroflexia</taxon>
        <taxon>Chloroflexales</taxon>
        <taxon>Chloroflexineae</taxon>
        <taxon>Oscillochloridaceae</taxon>
        <taxon>Candidatus Chloroploca</taxon>
    </lineage>
</organism>
<comment type="subcellular location">
    <subcellularLocation>
        <location evidence="5">Cell membrane</location>
        <topology evidence="5">Multi-pass membrane protein</topology>
    </subcellularLocation>
    <subcellularLocation>
        <location evidence="1">Membrane</location>
        <topology evidence="1">Multi-pass membrane protein</topology>
    </subcellularLocation>
</comment>
<dbReference type="PRINTS" id="PR01840">
    <property type="entry name" value="TATCFAMILY"/>
</dbReference>
<dbReference type="InterPro" id="IPR002033">
    <property type="entry name" value="TatC"/>
</dbReference>
<comment type="similarity">
    <text evidence="5">Belongs to the TatC family.</text>
</comment>
<accession>A0A2H3KK94</accession>
<keyword evidence="5" id="KW-0811">Translocation</keyword>
<keyword evidence="5" id="KW-0813">Transport</keyword>
<reference evidence="6 7" key="1">
    <citation type="submission" date="2016-05" db="EMBL/GenBank/DDBJ databases">
        <authorList>
            <person name="Lavstsen T."/>
            <person name="Jespersen J.S."/>
        </authorList>
    </citation>
    <scope>NUCLEOTIDE SEQUENCE [LARGE SCALE GENOMIC DNA]</scope>
    <source>
        <strain evidence="6 7">B7-9</strain>
    </source>
</reference>
<dbReference type="HAMAP" id="MF_00902">
    <property type="entry name" value="TatC"/>
    <property type="match status" value="1"/>
</dbReference>
<keyword evidence="7" id="KW-1185">Reference proteome</keyword>
<dbReference type="EMBL" id="LYXE01000103">
    <property type="protein sequence ID" value="PDV98359.1"/>
    <property type="molecule type" value="Genomic_DNA"/>
</dbReference>
<dbReference type="OrthoDB" id="9777044at2"/>
<dbReference type="PANTHER" id="PTHR30371">
    <property type="entry name" value="SEC-INDEPENDENT PROTEIN TRANSLOCASE PROTEIN TATC"/>
    <property type="match status" value="1"/>
</dbReference>
<keyword evidence="4 5" id="KW-0472">Membrane</keyword>
<feature type="transmembrane region" description="Helical" evidence="5">
    <location>
        <begin position="192"/>
        <end position="208"/>
    </location>
</feature>
<dbReference type="GO" id="GO:0009977">
    <property type="term" value="F:proton motive force dependent protein transmembrane transporter activity"/>
    <property type="evidence" value="ECO:0007669"/>
    <property type="project" value="TreeGrafter"/>
</dbReference>
<dbReference type="Proteomes" id="UP000220922">
    <property type="component" value="Unassembled WGS sequence"/>
</dbReference>
<feature type="transmembrane region" description="Helical" evidence="5">
    <location>
        <begin position="104"/>
        <end position="134"/>
    </location>
</feature>
<evidence type="ECO:0000256" key="1">
    <source>
        <dbReference type="ARBA" id="ARBA00004141"/>
    </source>
</evidence>
<evidence type="ECO:0000313" key="7">
    <source>
        <dbReference type="Proteomes" id="UP000220922"/>
    </source>
</evidence>
<dbReference type="Pfam" id="PF00902">
    <property type="entry name" value="TatC"/>
    <property type="match status" value="1"/>
</dbReference>
<evidence type="ECO:0000256" key="5">
    <source>
        <dbReference type="HAMAP-Rule" id="MF_00902"/>
    </source>
</evidence>
<keyword evidence="3 5" id="KW-1133">Transmembrane helix</keyword>
<dbReference type="GO" id="GO:0065002">
    <property type="term" value="P:intracellular protein transmembrane transport"/>
    <property type="evidence" value="ECO:0007669"/>
    <property type="project" value="TreeGrafter"/>
</dbReference>
<sequence>MSLIEHLKELRMRLVRASIGIFIGVGFGVFLVMGPFKLVDLIINTFAPLTDRPPVQSVGTTEEFTSYMTVALTVGLIMAMPVIVYQLLAFIVPGLNERERRIIYISLPFVTFFFVAGLAFGWFITVPTAIRFLIGFSGSELIESQPSVANFIRTITTLLLINGIVFELPVIIYVLAFLGVVTASQLAKYRRFAFLAVVIIAALITPTGDPINLALLAIPMYLLYELGAIMARFVPKR</sequence>
<protein>
    <recommendedName>
        <fullName evidence="5">Sec-independent protein translocase protein TatC</fullName>
    </recommendedName>
</protein>
<feature type="transmembrane region" description="Helical" evidence="5">
    <location>
        <begin position="21"/>
        <end position="47"/>
    </location>
</feature>
<dbReference type="AlphaFoldDB" id="A0A2H3KK94"/>
<evidence type="ECO:0000313" key="6">
    <source>
        <dbReference type="EMBL" id="PDV98359.1"/>
    </source>
</evidence>
<feature type="transmembrane region" description="Helical" evidence="5">
    <location>
        <begin position="214"/>
        <end position="234"/>
    </location>
</feature>
<dbReference type="NCBIfam" id="TIGR00945">
    <property type="entry name" value="tatC"/>
    <property type="match status" value="1"/>
</dbReference>
<comment type="function">
    <text evidence="5">Part of the twin-arginine translocation (Tat) system that transports large folded proteins containing a characteristic twin-arginine motif in their signal peptide across membranes.</text>
</comment>
<feature type="transmembrane region" description="Helical" evidence="5">
    <location>
        <begin position="154"/>
        <end position="180"/>
    </location>
</feature>
<feature type="transmembrane region" description="Helical" evidence="5">
    <location>
        <begin position="67"/>
        <end position="92"/>
    </location>
</feature>
<name>A0A2H3KK94_9CHLR</name>